<dbReference type="Proteomes" id="UP000076577">
    <property type="component" value="Unassembled WGS sequence"/>
</dbReference>
<proteinExistence type="predicted"/>
<name>A0A165XML6_9HYPH</name>
<accession>A0A165XML6</accession>
<dbReference type="InterPro" id="IPR011250">
    <property type="entry name" value="OMP/PagP_B-barrel"/>
</dbReference>
<evidence type="ECO:0000313" key="2">
    <source>
        <dbReference type="EMBL" id="KZL17862.1"/>
    </source>
</evidence>
<sequence length="270" mass="29726">MQKSHFRLVQQAGLLLGFIGAFLPCARAADLASQHLHPGPASNWRFTLQPYFLPPTINGDTTVGRLPNVNINVGANDILQNLRFGIMFHAEALYKSKVGVGYDLAYMNIGRAADQVLPQGRLRASMGQLIMEVFGFVRVFDTPQFSADLLAGGRYWDNGLKFEVSGSLFGDFQIKPQESWVDPFIGGRVAFNATEQIVILARADIGGFDVSSSIAWLLQGGLGYTFNDSWQATLEYKALSVDFHNDRSGQSEYSYDTITHGPLVSVAFSF</sequence>
<dbReference type="STRING" id="989403.SAMN05421798_1403"/>
<evidence type="ECO:0008006" key="4">
    <source>
        <dbReference type="Google" id="ProtNLM"/>
    </source>
</evidence>
<dbReference type="OrthoDB" id="6555107at2"/>
<organism evidence="2 3">
    <name type="scientific">Pseudovibrio axinellae</name>
    <dbReference type="NCBI Taxonomy" id="989403"/>
    <lineage>
        <taxon>Bacteria</taxon>
        <taxon>Pseudomonadati</taxon>
        <taxon>Pseudomonadota</taxon>
        <taxon>Alphaproteobacteria</taxon>
        <taxon>Hyphomicrobiales</taxon>
        <taxon>Stappiaceae</taxon>
        <taxon>Pseudovibrio</taxon>
    </lineage>
</organism>
<feature type="chain" id="PRO_5007869129" description="Outer membrane protein beta-barrel domain-containing protein" evidence="1">
    <location>
        <begin position="29"/>
        <end position="270"/>
    </location>
</feature>
<protein>
    <recommendedName>
        <fullName evidence="4">Outer membrane protein beta-barrel domain-containing protein</fullName>
    </recommendedName>
</protein>
<feature type="signal peptide" evidence="1">
    <location>
        <begin position="1"/>
        <end position="28"/>
    </location>
</feature>
<evidence type="ECO:0000256" key="1">
    <source>
        <dbReference type="SAM" id="SignalP"/>
    </source>
</evidence>
<dbReference type="EMBL" id="LMCB01000028">
    <property type="protein sequence ID" value="KZL17862.1"/>
    <property type="molecule type" value="Genomic_DNA"/>
</dbReference>
<gene>
    <name evidence="2" type="ORF">PsAD2_02864</name>
</gene>
<evidence type="ECO:0000313" key="3">
    <source>
        <dbReference type="Proteomes" id="UP000076577"/>
    </source>
</evidence>
<comment type="caution">
    <text evidence="2">The sequence shown here is derived from an EMBL/GenBank/DDBJ whole genome shotgun (WGS) entry which is preliminary data.</text>
</comment>
<keyword evidence="3" id="KW-1185">Reference proteome</keyword>
<dbReference type="RefSeq" id="WP_068007037.1">
    <property type="nucleotide sequence ID" value="NZ_FOFM01000040.1"/>
</dbReference>
<dbReference type="AlphaFoldDB" id="A0A165XML6"/>
<reference evidence="2 3" key="1">
    <citation type="journal article" date="2016" name="Front. Microbiol.">
        <title>Comparative Genomic Analysis Reveals a Diverse Repertoire of Genes Involved in Prokaryote-Eukaryote Interactions within the Pseudovibrio Genus.</title>
        <authorList>
            <person name="Romano S."/>
            <person name="Fernandez-Guerra A."/>
            <person name="Reen F.J."/>
            <person name="Glockner F.O."/>
            <person name="Crowley S.P."/>
            <person name="O'Sullivan O."/>
            <person name="Cotter P.D."/>
            <person name="Adams C."/>
            <person name="Dobson A.D."/>
            <person name="O'Gara F."/>
        </authorList>
    </citation>
    <scope>NUCLEOTIDE SEQUENCE [LARGE SCALE GENOMIC DNA]</scope>
    <source>
        <strain evidence="2 3">Ad2</strain>
    </source>
</reference>
<keyword evidence="1" id="KW-0732">Signal</keyword>
<dbReference type="SUPFAM" id="SSF56925">
    <property type="entry name" value="OMPA-like"/>
    <property type="match status" value="1"/>
</dbReference>
<dbReference type="PATRIC" id="fig|989403.3.peg.3073"/>
<dbReference type="Gene3D" id="2.40.160.20">
    <property type="match status" value="1"/>
</dbReference>